<dbReference type="OrthoDB" id="6021951at2759"/>
<dbReference type="Proteomes" id="UP000494040">
    <property type="component" value="Unassembled WGS sequence"/>
</dbReference>
<dbReference type="RefSeq" id="XP_024085655.1">
    <property type="nucleotide sequence ID" value="XM_024229887.1"/>
</dbReference>
<sequence length="788" mass="86061">MAFTGRSGYSSGSSSTGSSGGARVRSVTLTRRPSSTKLGFSIRGGKEHGTGFFVTAVEHNSEASKSGLMVGDQILRVNGFPVEDATHKEVLHLIQGQPTITLKVKSVGMIPVKENPEDELSWQIVDASNSPTHLDYKPDLCDENSNISPVSDVRMVLKVPPRAKLGCGICKGPDWKPGVFVQFTKENSIARVAGLRPGDQIVQCNNFTFTPETPFSEAVSVMRCSGVLELIVRKGAGLELFPGESSGYNSSASSVAGDNPPSRLSVLHEESNHNGFNDACIERNGNGQNRSDYSNGCTVIHVGGDEPDSTANKKIAEICMVSQQLETKTTTVFVEVHHSEDDTVSHTQSDTSTDRLTNSSSVSSFTSSASSLSSAISQELERRSKRTPAEIAAKTNHQTDKLIKSGLAKEKVQQHEQLMQEFRKAHKKMFSGDQQENVNDEEREETRLAAEQKVKTNGETEKKLEERKTETERTNKHQTAPPPPPPLPNGKEKEKVVYKPNHPSTKKYPAPMPPAPPSPPYCPTPDYDTTSLASDSIEENDKRSQKNSQKGDIVEMQSLESFKLTNPSKVKPKPPNTYFTQNPSLTSDTSNGTASTLPIKDKPVVTIREYPGGKERKNPAKFDFLQNIPPPVANDGEPIGARLQNELSHTLSRATVLTKNETQVTNFNQNGQNKKGTVVMINGTSNQEPAKPFYLFPANQMNSADSKKITSIIHSVNKPYANGRPKSNIVENGTKNSVTFNFSNKTQEVRNVNHTQPNGILKNGNNNIAQIQIQSIDKTHKSIKFGGS</sequence>
<feature type="compositionally biased region" description="Pro residues" evidence="4">
    <location>
        <begin position="510"/>
        <end position="523"/>
    </location>
</feature>
<feature type="compositionally biased region" description="Polar residues" evidence="4">
    <location>
        <begin position="577"/>
        <end position="596"/>
    </location>
</feature>
<evidence type="ECO:0000256" key="3">
    <source>
        <dbReference type="ARBA" id="ARBA00023273"/>
    </source>
</evidence>
<evidence type="ECO:0000313" key="7">
    <source>
        <dbReference type="Proteomes" id="UP000494040"/>
    </source>
</evidence>
<dbReference type="GO" id="GO:0032426">
    <property type="term" value="C:stereocilium tip"/>
    <property type="evidence" value="ECO:0007669"/>
    <property type="project" value="TreeGrafter"/>
</dbReference>
<evidence type="ECO:0000313" key="6">
    <source>
        <dbReference type="EnsemblMetazoa" id="XP_024085655.1"/>
    </source>
</evidence>
<dbReference type="PROSITE" id="PS50106">
    <property type="entry name" value="PDZ"/>
    <property type="match status" value="2"/>
</dbReference>
<evidence type="ECO:0000256" key="1">
    <source>
        <dbReference type="ARBA" id="ARBA00004316"/>
    </source>
</evidence>
<feature type="compositionally biased region" description="Polar residues" evidence="4">
    <location>
        <begin position="558"/>
        <end position="568"/>
    </location>
</feature>
<accession>A0A8I6ST51</accession>
<proteinExistence type="predicted"/>
<dbReference type="EnsemblMetazoa" id="XM_024229888.1">
    <property type="protein sequence ID" value="XP_024085656.1"/>
    <property type="gene ID" value="LOC106666059"/>
</dbReference>
<dbReference type="InterPro" id="IPR001478">
    <property type="entry name" value="PDZ"/>
</dbReference>
<evidence type="ECO:0000256" key="2">
    <source>
        <dbReference type="ARBA" id="ARBA00022737"/>
    </source>
</evidence>
<reference evidence="6" key="1">
    <citation type="submission" date="2022-01" db="UniProtKB">
        <authorList>
            <consortium name="EnsemblMetazoa"/>
        </authorList>
    </citation>
    <scope>IDENTIFICATION</scope>
</reference>
<dbReference type="GO" id="GO:0005929">
    <property type="term" value="C:cilium"/>
    <property type="evidence" value="ECO:0007669"/>
    <property type="project" value="TreeGrafter"/>
</dbReference>
<feature type="region of interest" description="Disordered" evidence="4">
    <location>
        <begin position="340"/>
        <end position="403"/>
    </location>
</feature>
<dbReference type="KEGG" id="clec:106666059"/>
<dbReference type="PANTHER" id="PTHR23116:SF36">
    <property type="entry name" value="HARMONIN"/>
    <property type="match status" value="1"/>
</dbReference>
<dbReference type="PANTHER" id="PTHR23116">
    <property type="entry name" value="PDZ DOMAIN CONTAINING WHIRLIN AND HARMONIN-RELATED"/>
    <property type="match status" value="1"/>
</dbReference>
<dbReference type="Gene3D" id="2.30.42.10">
    <property type="match status" value="2"/>
</dbReference>
<dbReference type="InterPro" id="IPR051844">
    <property type="entry name" value="USH2_Complex_Protein"/>
</dbReference>
<dbReference type="InterPro" id="IPR036034">
    <property type="entry name" value="PDZ_sf"/>
</dbReference>
<dbReference type="SUPFAM" id="SSF50156">
    <property type="entry name" value="PDZ domain-like"/>
    <property type="match status" value="2"/>
</dbReference>
<name>A0A8I6ST51_CIMLE</name>
<protein>
    <recommendedName>
        <fullName evidence="5">PDZ domain-containing protein</fullName>
    </recommendedName>
</protein>
<feature type="compositionally biased region" description="Basic and acidic residues" evidence="4">
    <location>
        <begin position="444"/>
        <end position="475"/>
    </location>
</feature>
<dbReference type="OMA" id="WAHVDQA"/>
<evidence type="ECO:0000256" key="4">
    <source>
        <dbReference type="SAM" id="MobiDB-lite"/>
    </source>
</evidence>
<dbReference type="SMART" id="SM00228">
    <property type="entry name" value="PDZ"/>
    <property type="match status" value="2"/>
</dbReference>
<dbReference type="AlphaFoldDB" id="A0A8I6ST51"/>
<feature type="domain" description="PDZ" evidence="5">
    <location>
        <begin position="154"/>
        <end position="226"/>
    </location>
</feature>
<feature type="compositionally biased region" description="Polar residues" evidence="4">
    <location>
        <begin position="345"/>
        <end position="358"/>
    </location>
</feature>
<evidence type="ECO:0000259" key="5">
    <source>
        <dbReference type="PROSITE" id="PS50106"/>
    </source>
</evidence>
<dbReference type="EnsemblMetazoa" id="XM_024229887.1">
    <property type="protein sequence ID" value="XP_024085655.1"/>
    <property type="gene ID" value="LOC106666059"/>
</dbReference>
<organism evidence="6 7">
    <name type="scientific">Cimex lectularius</name>
    <name type="common">Bed bug</name>
    <name type="synonym">Acanthia lectularia</name>
    <dbReference type="NCBI Taxonomy" id="79782"/>
    <lineage>
        <taxon>Eukaryota</taxon>
        <taxon>Metazoa</taxon>
        <taxon>Ecdysozoa</taxon>
        <taxon>Arthropoda</taxon>
        <taxon>Hexapoda</taxon>
        <taxon>Insecta</taxon>
        <taxon>Pterygota</taxon>
        <taxon>Neoptera</taxon>
        <taxon>Paraneoptera</taxon>
        <taxon>Hemiptera</taxon>
        <taxon>Heteroptera</taxon>
        <taxon>Panheteroptera</taxon>
        <taxon>Cimicomorpha</taxon>
        <taxon>Cimicidae</taxon>
        <taxon>Cimex</taxon>
    </lineage>
</organism>
<dbReference type="Pfam" id="PF00595">
    <property type="entry name" value="PDZ"/>
    <property type="match status" value="1"/>
</dbReference>
<keyword evidence="7" id="KW-1185">Reference proteome</keyword>
<dbReference type="GeneID" id="106666059"/>
<dbReference type="RefSeq" id="XP_024085656.1">
    <property type="nucleotide sequence ID" value="XM_024229888.1"/>
</dbReference>
<dbReference type="GO" id="GO:0005886">
    <property type="term" value="C:plasma membrane"/>
    <property type="evidence" value="ECO:0007669"/>
    <property type="project" value="TreeGrafter"/>
</dbReference>
<feature type="region of interest" description="Disordered" evidence="4">
    <location>
        <begin position="428"/>
        <end position="597"/>
    </location>
</feature>
<feature type="compositionally biased region" description="Low complexity" evidence="4">
    <location>
        <begin position="359"/>
        <end position="377"/>
    </location>
</feature>
<feature type="region of interest" description="Disordered" evidence="4">
    <location>
        <begin position="1"/>
        <end position="30"/>
    </location>
</feature>
<keyword evidence="2" id="KW-0677">Repeat</keyword>
<dbReference type="GO" id="GO:0002142">
    <property type="term" value="C:stereocilia ankle link complex"/>
    <property type="evidence" value="ECO:0007669"/>
    <property type="project" value="TreeGrafter"/>
</dbReference>
<feature type="compositionally biased region" description="Low complexity" evidence="4">
    <location>
        <begin position="1"/>
        <end position="28"/>
    </location>
</feature>
<comment type="subcellular location">
    <subcellularLocation>
        <location evidence="1">Cell projection</location>
    </subcellularLocation>
</comment>
<keyword evidence="3" id="KW-0966">Cell projection</keyword>
<feature type="domain" description="PDZ" evidence="5">
    <location>
        <begin position="26"/>
        <end position="95"/>
    </location>
</feature>